<feature type="compositionally biased region" description="Basic and acidic residues" evidence="7">
    <location>
        <begin position="131"/>
        <end position="141"/>
    </location>
</feature>
<evidence type="ECO:0000256" key="7">
    <source>
        <dbReference type="SAM" id="MobiDB-lite"/>
    </source>
</evidence>
<dbReference type="EMBL" id="LK056656">
    <property type="protein sequence ID" value="CDU22407.1"/>
    <property type="molecule type" value="Genomic_DNA"/>
</dbReference>
<keyword evidence="2" id="KW-0862">Zinc</keyword>
<keyword evidence="1" id="KW-0479">Metal-binding</keyword>
<feature type="compositionally biased region" description="Low complexity" evidence="7">
    <location>
        <begin position="225"/>
        <end position="248"/>
    </location>
</feature>
<keyword evidence="3" id="KW-0805">Transcription regulation</keyword>
<dbReference type="GO" id="GO:0008270">
    <property type="term" value="F:zinc ion binding"/>
    <property type="evidence" value="ECO:0007669"/>
    <property type="project" value="InterPro"/>
</dbReference>
<feature type="compositionally biased region" description="Polar residues" evidence="7">
    <location>
        <begin position="1"/>
        <end position="14"/>
    </location>
</feature>
<feature type="domain" description="Zn(2)-C6 fungal-type" evidence="8">
    <location>
        <begin position="73"/>
        <end position="103"/>
    </location>
</feature>
<feature type="region of interest" description="Disordered" evidence="7">
    <location>
        <begin position="175"/>
        <end position="258"/>
    </location>
</feature>
<dbReference type="PANTHER" id="PTHR31944:SF131">
    <property type="entry name" value="HEME-RESPONSIVE ZINC FINGER TRANSCRIPTION FACTOR HAP1"/>
    <property type="match status" value="1"/>
</dbReference>
<dbReference type="PROSITE" id="PS50048">
    <property type="entry name" value="ZN2_CY6_FUNGAL_2"/>
    <property type="match status" value="1"/>
</dbReference>
<feature type="region of interest" description="Disordered" evidence="7">
    <location>
        <begin position="121"/>
        <end position="143"/>
    </location>
</feature>
<dbReference type="GO" id="GO:0006351">
    <property type="term" value="P:DNA-templated transcription"/>
    <property type="evidence" value="ECO:0007669"/>
    <property type="project" value="InterPro"/>
</dbReference>
<evidence type="ECO:0000256" key="6">
    <source>
        <dbReference type="ARBA" id="ARBA00023242"/>
    </source>
</evidence>
<dbReference type="SMART" id="SM00066">
    <property type="entry name" value="GAL4"/>
    <property type="match status" value="1"/>
</dbReference>
<feature type="region of interest" description="Disordered" evidence="7">
    <location>
        <begin position="946"/>
        <end position="980"/>
    </location>
</feature>
<dbReference type="GO" id="GO:0000978">
    <property type="term" value="F:RNA polymerase II cis-regulatory region sequence-specific DNA binding"/>
    <property type="evidence" value="ECO:0007669"/>
    <property type="project" value="TreeGrafter"/>
</dbReference>
<dbReference type="PANTHER" id="PTHR31944">
    <property type="entry name" value="HEME-RESPONSIVE ZINC FINGER TRANSCRIPTION FACTOR HAP1"/>
    <property type="match status" value="1"/>
</dbReference>
<sequence length="1076" mass="118334">MPSSEQKPVSHSLISNHHSGASHPNGSGSSSSNNIASTSRTSFGSVITTNANSSHDRSFDSNENGKRNRYQYSCLQCQRRKQRCSRTFPCEKCIQRGIAHLCSPPSNLHRPSRRIRMRQKLALAASGQAQSDDKHHGHDDTDIMDTYELDDEQDMFSSHPSQDAIAAIGGEFDPTSQSLSHLDSSTASSSLFSTHRSRTFEQPHRPGHSDQDTGAHHYAYHPYHHQQQQQQQPQQRQQQQQMSSHRYQASTDLHRHRRSHSFYPTQAHTDAAPLASAPTLSRGIAAAKRTSISSPTRMLPPPHSPSDISPSSVQELDALHQSSVARAPMPSRTNSQVIHSDVTRSGADALAQLATVAQWPAMHQHYHHPDASVDQRDVSASSANAGAHSVPSSQISNTHRSQHSAPGMDSDQRSMVDADDAFIGKPALNGLGWNPFRRHEGVGTDLLSWTGQLGRGFGLVIPKYELRSVQQSLPSKPEAHRLLQIYLDDFNWSRFPSSPSELVEAIDVCIDRCSVSDDVQMLPLMAFCLSIFGLATLDLAVRPYPTRPSRTYFFAARKALSLSESLGLHKLDSLSASLNLCRYLDLCRVPRSTWLQVASCMRGAIDLGLHLDGAHLGQNCSATLQRRVLWSHIVHQDREWSVLFGRPMTEIPFSTTPAPTLQDYLDAGLELPCAQYLVVRDSFRVHIEHISRLFQEIAASSNSSPTSRIYERALEIDRDIVAFTENLPPCLTSGMPLSGGAMRHQDFSTTFYHHLCTNQILFFRSLLHRPFWMESSELVSTERFTRSRQICIDLALSDLRGRRLLSRRLPVTMLCHLYGSAYSLLSMNTIIASDMLYALELDELLQAEEVQEKLGFIQEYVATVRANIQESRGDHLAVKELYVMRSLLKRIQDKVATLNPQSVGFQVLGVHYPGGCADRLAMTLTELQSAANLLLNMARAGVRIDDATRIPPTGEDRVSVSSRSNPNSAPSSTGGSASAAAGGRVHAHLQSYLVGGDAKFTVNGDAHGQIGRAGMGNAGSASGMPNAANANVVTPSAESLDMFLSNADEWLSSLLNPGAAAFSTPTQALDFGFSLF</sequence>
<accession>A0A127Z9W0</accession>
<feature type="region of interest" description="Disordered" evidence="7">
    <location>
        <begin position="1"/>
        <end position="38"/>
    </location>
</feature>
<evidence type="ECO:0000256" key="4">
    <source>
        <dbReference type="ARBA" id="ARBA00023125"/>
    </source>
</evidence>
<dbReference type="Pfam" id="PF00172">
    <property type="entry name" value="Zn_clus"/>
    <property type="match status" value="1"/>
</dbReference>
<gene>
    <name evidence="9" type="ORF">SPSC_01037</name>
</gene>
<evidence type="ECO:0000256" key="1">
    <source>
        <dbReference type="ARBA" id="ARBA00022723"/>
    </source>
</evidence>
<feature type="compositionally biased region" description="Basic and acidic residues" evidence="7">
    <location>
        <begin position="946"/>
        <end position="958"/>
    </location>
</feature>
<dbReference type="CDD" id="cd00067">
    <property type="entry name" value="GAL4"/>
    <property type="match status" value="1"/>
</dbReference>
<proteinExistence type="predicted"/>
<dbReference type="AlphaFoldDB" id="A0A127Z9W0"/>
<evidence type="ECO:0000256" key="2">
    <source>
        <dbReference type="ARBA" id="ARBA00022833"/>
    </source>
</evidence>
<keyword evidence="5" id="KW-0804">Transcription</keyword>
<dbReference type="InterPro" id="IPR007219">
    <property type="entry name" value="XnlR_reg_dom"/>
</dbReference>
<feature type="compositionally biased region" description="Low complexity" evidence="7">
    <location>
        <begin position="175"/>
        <end position="194"/>
    </location>
</feature>
<dbReference type="SUPFAM" id="SSF57701">
    <property type="entry name" value="Zn2/Cys6 DNA-binding domain"/>
    <property type="match status" value="1"/>
</dbReference>
<feature type="compositionally biased region" description="Low complexity" evidence="7">
    <location>
        <begin position="15"/>
        <end position="38"/>
    </location>
</feature>
<dbReference type="CDD" id="cd12148">
    <property type="entry name" value="fungal_TF_MHR"/>
    <property type="match status" value="1"/>
</dbReference>
<feature type="compositionally biased region" description="Basic and acidic residues" evidence="7">
    <location>
        <begin position="198"/>
        <end position="215"/>
    </location>
</feature>
<feature type="region of interest" description="Disordered" evidence="7">
    <location>
        <begin position="46"/>
        <end position="65"/>
    </location>
</feature>
<organism evidence="9">
    <name type="scientific">Sporisorium scitamineum</name>
    <dbReference type="NCBI Taxonomy" id="49012"/>
    <lineage>
        <taxon>Eukaryota</taxon>
        <taxon>Fungi</taxon>
        <taxon>Dikarya</taxon>
        <taxon>Basidiomycota</taxon>
        <taxon>Ustilaginomycotina</taxon>
        <taxon>Ustilaginomycetes</taxon>
        <taxon>Ustilaginales</taxon>
        <taxon>Ustilaginaceae</taxon>
        <taxon>Sporisorium</taxon>
    </lineage>
</organism>
<feature type="region of interest" description="Disordered" evidence="7">
    <location>
        <begin position="290"/>
        <end position="313"/>
    </location>
</feature>
<dbReference type="GO" id="GO:0001228">
    <property type="term" value="F:DNA-binding transcription activator activity, RNA polymerase II-specific"/>
    <property type="evidence" value="ECO:0007669"/>
    <property type="project" value="TreeGrafter"/>
</dbReference>
<evidence type="ECO:0000313" key="9">
    <source>
        <dbReference type="EMBL" id="CDU22407.1"/>
    </source>
</evidence>
<dbReference type="SMART" id="SM00906">
    <property type="entry name" value="Fungal_trans"/>
    <property type="match status" value="1"/>
</dbReference>
<dbReference type="Gene3D" id="4.10.240.10">
    <property type="entry name" value="Zn(2)-C6 fungal-type DNA-binding domain"/>
    <property type="match status" value="1"/>
</dbReference>
<dbReference type="InterPro" id="IPR051430">
    <property type="entry name" value="Fungal_TF_Env_Response"/>
</dbReference>
<feature type="compositionally biased region" description="Basic and acidic residues" evidence="7">
    <location>
        <begin position="54"/>
        <end position="65"/>
    </location>
</feature>
<reference evidence="9" key="1">
    <citation type="submission" date="2014-06" db="EMBL/GenBank/DDBJ databases">
        <authorList>
            <person name="Ju J."/>
            <person name="Zhang J."/>
        </authorList>
    </citation>
    <scope>NUCLEOTIDE SEQUENCE</scope>
    <source>
        <strain evidence="9">SscI8</strain>
    </source>
</reference>
<feature type="region of interest" description="Disordered" evidence="7">
    <location>
        <begin position="374"/>
        <end position="413"/>
    </location>
</feature>
<evidence type="ECO:0000259" key="8">
    <source>
        <dbReference type="PROSITE" id="PS50048"/>
    </source>
</evidence>
<keyword evidence="6" id="KW-0539">Nucleus</keyword>
<feature type="compositionally biased region" description="Low complexity" evidence="7">
    <location>
        <begin position="959"/>
        <end position="980"/>
    </location>
</feature>
<evidence type="ECO:0000256" key="5">
    <source>
        <dbReference type="ARBA" id="ARBA00023163"/>
    </source>
</evidence>
<dbReference type="GO" id="GO:0005634">
    <property type="term" value="C:nucleus"/>
    <property type="evidence" value="ECO:0007669"/>
    <property type="project" value="TreeGrafter"/>
</dbReference>
<dbReference type="InterPro" id="IPR036864">
    <property type="entry name" value="Zn2-C6_fun-type_DNA-bd_sf"/>
</dbReference>
<feature type="compositionally biased region" description="Polar residues" evidence="7">
    <location>
        <begin position="378"/>
        <end position="399"/>
    </location>
</feature>
<name>A0A127Z9W0_9BASI</name>
<dbReference type="InterPro" id="IPR001138">
    <property type="entry name" value="Zn2Cys6_DnaBD"/>
</dbReference>
<protein>
    <recommendedName>
        <fullName evidence="8">Zn(2)-C6 fungal-type domain-containing protein</fullName>
    </recommendedName>
</protein>
<dbReference type="OrthoDB" id="3364175at2759"/>
<keyword evidence="4" id="KW-0238">DNA-binding</keyword>
<evidence type="ECO:0000256" key="3">
    <source>
        <dbReference type="ARBA" id="ARBA00023015"/>
    </source>
</evidence>